<evidence type="ECO:0000313" key="5">
    <source>
        <dbReference type="EMBL" id="OLQ71311.1"/>
    </source>
</evidence>
<dbReference type="InterPro" id="IPR036388">
    <property type="entry name" value="WH-like_DNA-bd_sf"/>
</dbReference>
<dbReference type="GO" id="GO:0006355">
    <property type="term" value="P:regulation of DNA-templated transcription"/>
    <property type="evidence" value="ECO:0007669"/>
    <property type="project" value="InterPro"/>
</dbReference>
<protein>
    <recommendedName>
        <fullName evidence="4">OmpR/PhoB-type domain-containing protein</fullName>
    </recommendedName>
</protein>
<proteinExistence type="predicted"/>
<gene>
    <name evidence="5" type="ORF">BIT28_03915</name>
</gene>
<organism evidence="5 6">
    <name type="scientific">Photobacterium proteolyticum</name>
    <dbReference type="NCBI Taxonomy" id="1903952"/>
    <lineage>
        <taxon>Bacteria</taxon>
        <taxon>Pseudomonadati</taxon>
        <taxon>Pseudomonadota</taxon>
        <taxon>Gammaproteobacteria</taxon>
        <taxon>Vibrionales</taxon>
        <taxon>Vibrionaceae</taxon>
        <taxon>Photobacterium</taxon>
    </lineage>
</organism>
<dbReference type="CDD" id="cd00383">
    <property type="entry name" value="trans_reg_C"/>
    <property type="match status" value="1"/>
</dbReference>
<evidence type="ECO:0000256" key="3">
    <source>
        <dbReference type="SAM" id="Phobius"/>
    </source>
</evidence>
<reference evidence="5 6" key="1">
    <citation type="submission" date="2016-09" db="EMBL/GenBank/DDBJ databases">
        <title>Photobacterium proteolyticum sp. nov. a protease producing bacterium isolated from ocean sediments of Laizhou Bay.</title>
        <authorList>
            <person name="Li Y."/>
        </authorList>
    </citation>
    <scope>NUCLEOTIDE SEQUENCE [LARGE SCALE GENOMIC DNA]</scope>
    <source>
        <strain evidence="5 6">13-12</strain>
    </source>
</reference>
<evidence type="ECO:0000313" key="6">
    <source>
        <dbReference type="Proteomes" id="UP000186905"/>
    </source>
</evidence>
<dbReference type="SUPFAM" id="SSF46894">
    <property type="entry name" value="C-terminal effector domain of the bipartite response regulators"/>
    <property type="match status" value="1"/>
</dbReference>
<evidence type="ECO:0000259" key="4">
    <source>
        <dbReference type="PROSITE" id="PS51755"/>
    </source>
</evidence>
<keyword evidence="3" id="KW-0812">Transmembrane</keyword>
<dbReference type="InterPro" id="IPR001867">
    <property type="entry name" value="OmpR/PhoB-type_DNA-bd"/>
</dbReference>
<keyword evidence="6" id="KW-1185">Reference proteome</keyword>
<dbReference type="SMART" id="SM00862">
    <property type="entry name" value="Trans_reg_C"/>
    <property type="match status" value="1"/>
</dbReference>
<keyword evidence="1 2" id="KW-0238">DNA-binding</keyword>
<dbReference type="OrthoDB" id="5904978at2"/>
<dbReference type="GO" id="GO:0003677">
    <property type="term" value="F:DNA binding"/>
    <property type="evidence" value="ECO:0007669"/>
    <property type="project" value="UniProtKB-UniRule"/>
</dbReference>
<dbReference type="Gene3D" id="1.10.10.10">
    <property type="entry name" value="Winged helix-like DNA-binding domain superfamily/Winged helix DNA-binding domain"/>
    <property type="match status" value="1"/>
</dbReference>
<comment type="caution">
    <text evidence="5">The sequence shown here is derived from an EMBL/GenBank/DDBJ whole genome shotgun (WGS) entry which is preliminary data.</text>
</comment>
<feature type="transmembrane region" description="Helical" evidence="3">
    <location>
        <begin position="132"/>
        <end position="152"/>
    </location>
</feature>
<dbReference type="Proteomes" id="UP000186905">
    <property type="component" value="Unassembled WGS sequence"/>
</dbReference>
<name>A0A1Q9GAF2_9GAMM</name>
<keyword evidence="3" id="KW-1133">Transmembrane helix</keyword>
<dbReference type="AlphaFoldDB" id="A0A1Q9GAF2"/>
<evidence type="ECO:0000256" key="1">
    <source>
        <dbReference type="ARBA" id="ARBA00023125"/>
    </source>
</evidence>
<dbReference type="RefSeq" id="WP_075767593.1">
    <property type="nucleotide sequence ID" value="NZ_MJIL01000095.1"/>
</dbReference>
<keyword evidence="3" id="KW-0472">Membrane</keyword>
<dbReference type="InterPro" id="IPR016032">
    <property type="entry name" value="Sig_transdc_resp-reg_C-effctor"/>
</dbReference>
<dbReference type="Pfam" id="PF00486">
    <property type="entry name" value="Trans_reg_C"/>
    <property type="match status" value="1"/>
</dbReference>
<dbReference type="GO" id="GO:0000160">
    <property type="term" value="P:phosphorelay signal transduction system"/>
    <property type="evidence" value="ECO:0007669"/>
    <property type="project" value="InterPro"/>
</dbReference>
<feature type="domain" description="OmpR/PhoB-type" evidence="4">
    <location>
        <begin position="8"/>
        <end position="106"/>
    </location>
</feature>
<dbReference type="EMBL" id="MJIL01000095">
    <property type="protein sequence ID" value="OLQ71311.1"/>
    <property type="molecule type" value="Genomic_DNA"/>
</dbReference>
<evidence type="ECO:0000256" key="2">
    <source>
        <dbReference type="PROSITE-ProRule" id="PRU01091"/>
    </source>
</evidence>
<accession>A0A1Q9GAF2</accession>
<dbReference type="PROSITE" id="PS51755">
    <property type="entry name" value="OMPR_PHOB"/>
    <property type="match status" value="1"/>
</dbReference>
<dbReference type="STRING" id="1903952.BIT28_03915"/>
<feature type="DNA-binding region" description="OmpR/PhoB-type" evidence="2">
    <location>
        <begin position="8"/>
        <end position="106"/>
    </location>
</feature>
<sequence length="434" mass="50248">MPDNHEQTDKVIIGKALVFDCSTKQLLNKQQIIKLNRAEREVLYTLIANAPRMVTKAELLKAGWVRKEVTPTSLFQTIRNLRIKLKEEEKGQIIELVPKLGYKINIMQPRKPAPSDERPHKTINKSRRAPKIALCFALTLFAGLSILLYSHLQRDQFYHRTITDDENNTVVLLSKLESDLIPLHGYSNQYITPKTIHDKLFFISKSDEYYSIAFCNKTKQNYCDPDSARAVTFKHFDIDTFWPLLTEESMTIGAMSVYENTTNMQASAKSYNLYLENGNIYPNLSQYFVRKKGKDTWKFTGISFRMNKDKSEFVAISFKGGQFSLIESNISPFIATSKITPGYFYWINSQEELKTMGVKLPGEVKNYENSLYTKAVGYDTYMLYRQKGLFLWYSPDVGFYWYAQQGETDSNFDEYFQFAKCNGDLQLNPDPECD</sequence>